<comment type="caution">
    <text evidence="2">The sequence shown here is derived from an EMBL/GenBank/DDBJ whole genome shotgun (WGS) entry which is preliminary data.</text>
</comment>
<evidence type="ECO:0000313" key="2">
    <source>
        <dbReference type="EMBL" id="KAJ4501041.1"/>
    </source>
</evidence>
<proteinExistence type="predicted"/>
<keyword evidence="3" id="KW-1185">Reference proteome</keyword>
<dbReference type="EMBL" id="JANVFT010000003">
    <property type="protein sequence ID" value="KAJ4501041.1"/>
    <property type="molecule type" value="Genomic_DNA"/>
</dbReference>
<keyword evidence="1" id="KW-0472">Membrane</keyword>
<keyword evidence="1" id="KW-1133">Transmembrane helix</keyword>
<reference evidence="2" key="1">
    <citation type="submission" date="2022-08" db="EMBL/GenBank/DDBJ databases">
        <title>A Global Phylogenomic Analysis of the Shiitake Genus Lentinula.</title>
        <authorList>
            <consortium name="DOE Joint Genome Institute"/>
            <person name="Sierra-Patev S."/>
            <person name="Min B."/>
            <person name="Naranjo-Ortiz M."/>
            <person name="Looney B."/>
            <person name="Konkel Z."/>
            <person name="Slot J.C."/>
            <person name="Sakamoto Y."/>
            <person name="Steenwyk J.L."/>
            <person name="Rokas A."/>
            <person name="Carro J."/>
            <person name="Camarero S."/>
            <person name="Ferreira P."/>
            <person name="Molpeceres G."/>
            <person name="Ruiz-Duenas F.J."/>
            <person name="Serrano A."/>
            <person name="Henrissat B."/>
            <person name="Drula E."/>
            <person name="Hughes K.W."/>
            <person name="Mata J.L."/>
            <person name="Ishikawa N.K."/>
            <person name="Vargas-Isla R."/>
            <person name="Ushijima S."/>
            <person name="Smith C.A."/>
            <person name="Ahrendt S."/>
            <person name="Andreopoulos W."/>
            <person name="He G."/>
            <person name="Labutti K."/>
            <person name="Lipzen A."/>
            <person name="Ng V."/>
            <person name="Riley R."/>
            <person name="Sandor L."/>
            <person name="Barry K."/>
            <person name="Martinez A.T."/>
            <person name="Xiao Y."/>
            <person name="Gibbons J.G."/>
            <person name="Terashima K."/>
            <person name="Grigoriev I.V."/>
            <person name="Hibbett D.S."/>
        </authorList>
    </citation>
    <scope>NUCLEOTIDE SEQUENCE</scope>
    <source>
        <strain evidence="2">RHP3577 ss4</strain>
    </source>
</reference>
<name>A0ABQ8VYE8_9AGAR</name>
<evidence type="ECO:0008006" key="4">
    <source>
        <dbReference type="Google" id="ProtNLM"/>
    </source>
</evidence>
<dbReference type="Proteomes" id="UP001150217">
    <property type="component" value="Unassembled WGS sequence"/>
</dbReference>
<accession>A0ABQ8VYE8</accession>
<evidence type="ECO:0000256" key="1">
    <source>
        <dbReference type="SAM" id="Phobius"/>
    </source>
</evidence>
<organism evidence="2 3">
    <name type="scientific">Lentinula lateritia</name>
    <dbReference type="NCBI Taxonomy" id="40482"/>
    <lineage>
        <taxon>Eukaryota</taxon>
        <taxon>Fungi</taxon>
        <taxon>Dikarya</taxon>
        <taxon>Basidiomycota</taxon>
        <taxon>Agaricomycotina</taxon>
        <taxon>Agaricomycetes</taxon>
        <taxon>Agaricomycetidae</taxon>
        <taxon>Agaricales</taxon>
        <taxon>Marasmiineae</taxon>
        <taxon>Omphalotaceae</taxon>
        <taxon>Lentinula</taxon>
    </lineage>
</organism>
<evidence type="ECO:0000313" key="3">
    <source>
        <dbReference type="Proteomes" id="UP001150217"/>
    </source>
</evidence>
<sequence>MYHSKLIAMFCQSVNVCVARNVIPLENIVGQRWMNKSNNNPTGIGCTYKMSRLSAKYAVMYLVVSCHSALLSRLFLLAYNCFGHSLPIVRNVMYCWPW</sequence>
<keyword evidence="1" id="KW-0812">Transmembrane</keyword>
<protein>
    <recommendedName>
        <fullName evidence="4">Secreted protein</fullName>
    </recommendedName>
</protein>
<gene>
    <name evidence="2" type="ORF">C8R41DRAFT_807838</name>
</gene>
<feature type="transmembrane region" description="Helical" evidence="1">
    <location>
        <begin position="58"/>
        <end position="79"/>
    </location>
</feature>